<evidence type="ECO:0000256" key="1">
    <source>
        <dbReference type="SAM" id="Phobius"/>
    </source>
</evidence>
<evidence type="ECO:0000313" key="3">
    <source>
        <dbReference type="Proteomes" id="UP000264217"/>
    </source>
</evidence>
<feature type="transmembrane region" description="Helical" evidence="1">
    <location>
        <begin position="91"/>
        <end position="110"/>
    </location>
</feature>
<name>A0A372NV51_9SPHI</name>
<keyword evidence="3" id="KW-1185">Reference proteome</keyword>
<dbReference type="InterPro" id="IPR025250">
    <property type="entry name" value="DUF4199"/>
</dbReference>
<comment type="caution">
    <text evidence="2">The sequence shown here is derived from an EMBL/GenBank/DDBJ whole genome shotgun (WGS) entry which is preliminary data.</text>
</comment>
<gene>
    <name evidence="2" type="ORF">D0C36_14260</name>
</gene>
<keyword evidence="1" id="KW-1133">Transmembrane helix</keyword>
<organism evidence="2 3">
    <name type="scientific">Mucilaginibacter conchicola</name>
    <dbReference type="NCBI Taxonomy" id="2303333"/>
    <lineage>
        <taxon>Bacteria</taxon>
        <taxon>Pseudomonadati</taxon>
        <taxon>Bacteroidota</taxon>
        <taxon>Sphingobacteriia</taxon>
        <taxon>Sphingobacteriales</taxon>
        <taxon>Sphingobacteriaceae</taxon>
        <taxon>Mucilaginibacter</taxon>
    </lineage>
</organism>
<keyword evidence="1" id="KW-0812">Transmembrane</keyword>
<proteinExistence type="predicted"/>
<reference evidence="2 3" key="1">
    <citation type="submission" date="2018-08" db="EMBL/GenBank/DDBJ databases">
        <title>Mucilaginibacter sp. MYSH2.</title>
        <authorList>
            <person name="Seo T."/>
        </authorList>
    </citation>
    <scope>NUCLEOTIDE SEQUENCE [LARGE SCALE GENOMIC DNA]</scope>
    <source>
        <strain evidence="2 3">MYSH2</strain>
    </source>
</reference>
<accession>A0A372NV51</accession>
<dbReference type="EMBL" id="QWDC01000002">
    <property type="protein sequence ID" value="RFZ92579.1"/>
    <property type="molecule type" value="Genomic_DNA"/>
</dbReference>
<sequence length="152" mass="16506">MINTHNNHLPNHIQMKNSVIFGLVIGVLSIAWLFIMRASGYNLADSKASPIEYVSILIPLIGLFFGVKNFRDGELKGKMGFLEALIQSFKILLVGGALAVFGGIIFINWINSNGSDTTFQSFSGRIFGALLVGVIEAFAVSLLLTTKSNKVD</sequence>
<feature type="transmembrane region" description="Helical" evidence="1">
    <location>
        <begin position="51"/>
        <end position="70"/>
    </location>
</feature>
<evidence type="ECO:0000313" key="2">
    <source>
        <dbReference type="EMBL" id="RFZ92579.1"/>
    </source>
</evidence>
<feature type="transmembrane region" description="Helical" evidence="1">
    <location>
        <begin position="122"/>
        <end position="144"/>
    </location>
</feature>
<keyword evidence="1" id="KW-0472">Membrane</keyword>
<dbReference type="Pfam" id="PF13858">
    <property type="entry name" value="DUF4199"/>
    <property type="match status" value="1"/>
</dbReference>
<dbReference type="AlphaFoldDB" id="A0A372NV51"/>
<dbReference type="Proteomes" id="UP000264217">
    <property type="component" value="Unassembled WGS sequence"/>
</dbReference>
<protein>
    <submittedName>
        <fullName evidence="2">DUF4199 domain-containing protein</fullName>
    </submittedName>
</protein>
<feature type="transmembrane region" description="Helical" evidence="1">
    <location>
        <begin position="20"/>
        <end position="39"/>
    </location>
</feature>